<keyword evidence="1" id="KW-1133">Transmembrane helix</keyword>
<evidence type="ECO:0008006" key="4">
    <source>
        <dbReference type="Google" id="ProtNLM"/>
    </source>
</evidence>
<evidence type="ECO:0000313" key="3">
    <source>
        <dbReference type="Proteomes" id="UP000886881"/>
    </source>
</evidence>
<protein>
    <recommendedName>
        <fullName evidence="4">Bacterial Pleckstrin homology domain-containing protein</fullName>
    </recommendedName>
</protein>
<keyword evidence="1" id="KW-0472">Membrane</keyword>
<name>A0A9D1GMD4_9BACT</name>
<accession>A0A9D1GMD4</accession>
<feature type="transmembrane region" description="Helical" evidence="1">
    <location>
        <begin position="6"/>
        <end position="24"/>
    </location>
</feature>
<dbReference type="AlphaFoldDB" id="A0A9D1GMD4"/>
<dbReference type="Proteomes" id="UP000886881">
    <property type="component" value="Unassembled WGS sequence"/>
</dbReference>
<evidence type="ECO:0000256" key="1">
    <source>
        <dbReference type="SAM" id="Phobius"/>
    </source>
</evidence>
<organism evidence="2 3">
    <name type="scientific">Candidatus Cryptobacteroides merdipullorum</name>
    <dbReference type="NCBI Taxonomy" id="2840771"/>
    <lineage>
        <taxon>Bacteria</taxon>
        <taxon>Pseudomonadati</taxon>
        <taxon>Bacteroidota</taxon>
        <taxon>Bacteroidia</taxon>
        <taxon>Bacteroidales</taxon>
        <taxon>Candidatus Cryptobacteroides</taxon>
    </lineage>
</organism>
<reference evidence="2" key="2">
    <citation type="journal article" date="2021" name="PeerJ">
        <title>Extensive microbial diversity within the chicken gut microbiome revealed by metagenomics and culture.</title>
        <authorList>
            <person name="Gilroy R."/>
            <person name="Ravi A."/>
            <person name="Getino M."/>
            <person name="Pursley I."/>
            <person name="Horton D.L."/>
            <person name="Alikhan N.F."/>
            <person name="Baker D."/>
            <person name="Gharbi K."/>
            <person name="Hall N."/>
            <person name="Watson M."/>
            <person name="Adriaenssens E.M."/>
            <person name="Foster-Nyarko E."/>
            <person name="Jarju S."/>
            <person name="Secka A."/>
            <person name="Antonio M."/>
            <person name="Oren A."/>
            <person name="Chaudhuri R.R."/>
            <person name="La Ragione R."/>
            <person name="Hildebrand F."/>
            <person name="Pallen M.J."/>
        </authorList>
    </citation>
    <scope>NUCLEOTIDE SEQUENCE</scope>
    <source>
        <strain evidence="2">ChiHecec2B26-709</strain>
    </source>
</reference>
<dbReference type="EMBL" id="DVLC01000056">
    <property type="protein sequence ID" value="HIT46801.1"/>
    <property type="molecule type" value="Genomic_DNA"/>
</dbReference>
<proteinExistence type="predicted"/>
<sequence length="135" mass="14930">MKNMNAGLVIGILLIFAGIVVMLVSMSRPNTIEIQDGSLVISGSYGMTLPTEEIKTVELLDTLPKITIRTNGIALGDTMIGHFRMKEIGSCRLHINTGFPPFVHIVTKEGKHIFFNTKDAARTRELFDALNKKPF</sequence>
<reference evidence="2" key="1">
    <citation type="submission" date="2020-10" db="EMBL/GenBank/DDBJ databases">
        <authorList>
            <person name="Gilroy R."/>
        </authorList>
    </citation>
    <scope>NUCLEOTIDE SEQUENCE</scope>
    <source>
        <strain evidence="2">ChiHecec2B26-709</strain>
    </source>
</reference>
<comment type="caution">
    <text evidence="2">The sequence shown here is derived from an EMBL/GenBank/DDBJ whole genome shotgun (WGS) entry which is preliminary data.</text>
</comment>
<keyword evidence="1" id="KW-0812">Transmembrane</keyword>
<evidence type="ECO:0000313" key="2">
    <source>
        <dbReference type="EMBL" id="HIT46801.1"/>
    </source>
</evidence>
<gene>
    <name evidence="2" type="ORF">IAC35_02965</name>
</gene>